<name>A7ETL7_SCLS1</name>
<keyword evidence="3" id="KW-1185">Reference proteome</keyword>
<feature type="compositionally biased region" description="Basic and acidic residues" evidence="1">
    <location>
        <begin position="1"/>
        <end position="11"/>
    </location>
</feature>
<dbReference type="AlphaFoldDB" id="A7ETL7"/>
<proteinExistence type="predicted"/>
<feature type="compositionally biased region" description="Basic and acidic residues" evidence="1">
    <location>
        <begin position="61"/>
        <end position="71"/>
    </location>
</feature>
<gene>
    <name evidence="2" type="ORF">SS1G_08674</name>
</gene>
<feature type="region of interest" description="Disordered" evidence="1">
    <location>
        <begin position="1"/>
        <end position="71"/>
    </location>
</feature>
<evidence type="ECO:0000256" key="1">
    <source>
        <dbReference type="SAM" id="MobiDB-lite"/>
    </source>
</evidence>
<reference evidence="3" key="1">
    <citation type="journal article" date="2011" name="PLoS Genet.">
        <title>Genomic analysis of the necrotrophic fungal pathogens Sclerotinia sclerotiorum and Botrytis cinerea.</title>
        <authorList>
            <person name="Amselem J."/>
            <person name="Cuomo C.A."/>
            <person name="van Kan J.A."/>
            <person name="Viaud M."/>
            <person name="Benito E.P."/>
            <person name="Couloux A."/>
            <person name="Coutinho P.M."/>
            <person name="de Vries R.P."/>
            <person name="Dyer P.S."/>
            <person name="Fillinger S."/>
            <person name="Fournier E."/>
            <person name="Gout L."/>
            <person name="Hahn M."/>
            <person name="Kohn L."/>
            <person name="Lapalu N."/>
            <person name="Plummer K.M."/>
            <person name="Pradier J.M."/>
            <person name="Quevillon E."/>
            <person name="Sharon A."/>
            <person name="Simon A."/>
            <person name="ten Have A."/>
            <person name="Tudzynski B."/>
            <person name="Tudzynski P."/>
            <person name="Wincker P."/>
            <person name="Andrew M."/>
            <person name="Anthouard V."/>
            <person name="Beever R.E."/>
            <person name="Beffa R."/>
            <person name="Benoit I."/>
            <person name="Bouzid O."/>
            <person name="Brault B."/>
            <person name="Chen Z."/>
            <person name="Choquer M."/>
            <person name="Collemare J."/>
            <person name="Cotton P."/>
            <person name="Danchin E.G."/>
            <person name="Da Silva C."/>
            <person name="Gautier A."/>
            <person name="Giraud C."/>
            <person name="Giraud T."/>
            <person name="Gonzalez C."/>
            <person name="Grossetete S."/>
            <person name="Guldener U."/>
            <person name="Henrissat B."/>
            <person name="Howlett B.J."/>
            <person name="Kodira C."/>
            <person name="Kretschmer M."/>
            <person name="Lappartient A."/>
            <person name="Leroch M."/>
            <person name="Levis C."/>
            <person name="Mauceli E."/>
            <person name="Neuveglise C."/>
            <person name="Oeser B."/>
            <person name="Pearson M."/>
            <person name="Poulain J."/>
            <person name="Poussereau N."/>
            <person name="Quesneville H."/>
            <person name="Rascle C."/>
            <person name="Schumacher J."/>
            <person name="Segurens B."/>
            <person name="Sexton A."/>
            <person name="Silva E."/>
            <person name="Sirven C."/>
            <person name="Soanes D.M."/>
            <person name="Talbot N.J."/>
            <person name="Templeton M."/>
            <person name="Yandava C."/>
            <person name="Yarden O."/>
            <person name="Zeng Q."/>
            <person name="Rollins J.A."/>
            <person name="Lebrun M.H."/>
            <person name="Dickman M."/>
        </authorList>
    </citation>
    <scope>NUCLEOTIDE SEQUENCE [LARGE SCALE GENOMIC DNA]</scope>
    <source>
        <strain evidence="3">ATCC 18683 / 1980 / Ss-1</strain>
    </source>
</reference>
<dbReference type="RefSeq" id="XP_001589910.1">
    <property type="nucleotide sequence ID" value="XM_001589860.1"/>
</dbReference>
<protein>
    <submittedName>
        <fullName evidence="2">Uncharacterized protein</fullName>
    </submittedName>
</protein>
<dbReference type="Proteomes" id="UP000001312">
    <property type="component" value="Unassembled WGS sequence"/>
</dbReference>
<evidence type="ECO:0000313" key="2">
    <source>
        <dbReference type="EMBL" id="EDN92809.1"/>
    </source>
</evidence>
<organism evidence="2 3">
    <name type="scientific">Sclerotinia sclerotiorum (strain ATCC 18683 / 1980 / Ss-1)</name>
    <name type="common">White mold</name>
    <name type="synonym">Whetzelinia sclerotiorum</name>
    <dbReference type="NCBI Taxonomy" id="665079"/>
    <lineage>
        <taxon>Eukaryota</taxon>
        <taxon>Fungi</taxon>
        <taxon>Dikarya</taxon>
        <taxon>Ascomycota</taxon>
        <taxon>Pezizomycotina</taxon>
        <taxon>Leotiomycetes</taxon>
        <taxon>Helotiales</taxon>
        <taxon>Sclerotiniaceae</taxon>
        <taxon>Sclerotinia</taxon>
    </lineage>
</organism>
<evidence type="ECO:0000313" key="3">
    <source>
        <dbReference type="Proteomes" id="UP000001312"/>
    </source>
</evidence>
<accession>A7ETL7</accession>
<dbReference type="GeneID" id="5486040"/>
<dbReference type="InParanoid" id="A7ETL7"/>
<dbReference type="KEGG" id="ssl:SS1G_08674"/>
<feature type="compositionally biased region" description="Polar residues" evidence="1">
    <location>
        <begin position="15"/>
        <end position="31"/>
    </location>
</feature>
<sequence length="71" mass="8147">MESLKGRDLKFTRMKSPQGSMSQAIHGAQTTKTRKRQNIRNAPGHPRQAVQWTMRNSPGWRSERETPTEAL</sequence>
<dbReference type="EMBL" id="CH476632">
    <property type="protein sequence ID" value="EDN92809.1"/>
    <property type="molecule type" value="Genomic_DNA"/>
</dbReference>